<feature type="domain" description="Apple" evidence="2">
    <location>
        <begin position="58"/>
        <end position="95"/>
    </location>
</feature>
<dbReference type="Pfam" id="PF00024">
    <property type="entry name" value="PAN_1"/>
    <property type="match status" value="1"/>
</dbReference>
<evidence type="ECO:0000313" key="3">
    <source>
        <dbReference type="EMBL" id="KAK3780085.1"/>
    </source>
</evidence>
<gene>
    <name evidence="3" type="ORF">RRG08_046147</name>
</gene>
<proteinExistence type="predicted"/>
<keyword evidence="4" id="KW-1185">Reference proteome</keyword>
<comment type="caution">
    <text evidence="3">The sequence shown here is derived from an EMBL/GenBank/DDBJ whole genome shotgun (WGS) entry which is preliminary data.</text>
</comment>
<dbReference type="AlphaFoldDB" id="A0AAE1A2V1"/>
<evidence type="ECO:0000259" key="2">
    <source>
        <dbReference type="Pfam" id="PF00024"/>
    </source>
</evidence>
<protein>
    <recommendedName>
        <fullName evidence="2">Apple domain-containing protein</fullName>
    </recommendedName>
</protein>
<accession>A0AAE1A2V1</accession>
<dbReference type="Proteomes" id="UP001283361">
    <property type="component" value="Unassembled WGS sequence"/>
</dbReference>
<name>A0AAE1A2V1_9GAST</name>
<reference evidence="3" key="1">
    <citation type="journal article" date="2023" name="G3 (Bethesda)">
        <title>A reference genome for the long-term kleptoplast-retaining sea slug Elysia crispata morphotype clarki.</title>
        <authorList>
            <person name="Eastman K.E."/>
            <person name="Pendleton A.L."/>
            <person name="Shaikh M.A."/>
            <person name="Suttiyut T."/>
            <person name="Ogas R."/>
            <person name="Tomko P."/>
            <person name="Gavelis G."/>
            <person name="Widhalm J.R."/>
            <person name="Wisecaver J.H."/>
        </authorList>
    </citation>
    <scope>NUCLEOTIDE SEQUENCE</scope>
    <source>
        <strain evidence="3">ECLA1</strain>
    </source>
</reference>
<evidence type="ECO:0000256" key="1">
    <source>
        <dbReference type="SAM" id="Phobius"/>
    </source>
</evidence>
<sequence>MATRGYFTWNFLLGMALVLDSVWIVSSRRARYSVNKGFRINADLHQVAFFSAPKMTSIKCAAFCCLNSECGHFHFSNVNNSCYIFKEEVWFTPSRDLTADPNWTTGTLLNGLIRRGSWFLVFRGQGRIGVSVKETWYDSSQQDDKPWRDDFPQACLRITDYSQCDRHFRSHILDSWTNIGEVHFTLVKDDVEVAYILFDGTGSNMSSWINKNRIISSTWSPALDNDPDIHEPRISGHCGHDSCRQFRFYGSYGFCYTDFLYTLTIDKVQDVCNEYGQWKPQDLNTFPVFYYSNGPGRGSLGLDQESLGYYEAEEADVMAVWVKFL</sequence>
<keyword evidence="1" id="KW-1133">Transmembrane helix</keyword>
<organism evidence="3 4">
    <name type="scientific">Elysia crispata</name>
    <name type="common">lettuce slug</name>
    <dbReference type="NCBI Taxonomy" id="231223"/>
    <lineage>
        <taxon>Eukaryota</taxon>
        <taxon>Metazoa</taxon>
        <taxon>Spiralia</taxon>
        <taxon>Lophotrochozoa</taxon>
        <taxon>Mollusca</taxon>
        <taxon>Gastropoda</taxon>
        <taxon>Heterobranchia</taxon>
        <taxon>Euthyneura</taxon>
        <taxon>Panpulmonata</taxon>
        <taxon>Sacoglossa</taxon>
        <taxon>Placobranchoidea</taxon>
        <taxon>Plakobranchidae</taxon>
        <taxon>Elysia</taxon>
    </lineage>
</organism>
<dbReference type="InterPro" id="IPR003609">
    <property type="entry name" value="Pan_app"/>
</dbReference>
<keyword evidence="1" id="KW-0472">Membrane</keyword>
<dbReference type="EMBL" id="JAWDGP010002761">
    <property type="protein sequence ID" value="KAK3780085.1"/>
    <property type="molecule type" value="Genomic_DNA"/>
</dbReference>
<feature type="transmembrane region" description="Helical" evidence="1">
    <location>
        <begin position="6"/>
        <end position="26"/>
    </location>
</feature>
<evidence type="ECO:0000313" key="4">
    <source>
        <dbReference type="Proteomes" id="UP001283361"/>
    </source>
</evidence>
<keyword evidence="1" id="KW-0812">Transmembrane</keyword>